<reference evidence="1" key="1">
    <citation type="submission" date="2020-05" db="EMBL/GenBank/DDBJ databases">
        <authorList>
            <person name="Chiriac C."/>
            <person name="Salcher M."/>
            <person name="Ghai R."/>
            <person name="Kavagutti S V."/>
        </authorList>
    </citation>
    <scope>NUCLEOTIDE SEQUENCE</scope>
</reference>
<gene>
    <name evidence="1" type="ORF">UFOPK2169_00432</name>
</gene>
<sequence length="83" mass="8768">MRDTVLSLATFSSPNAATGAEREIFVASLASPVGTLSSVNALGVVISAAVVWSYTREEGVMSEPLIVRGRCVMLAEKLGRDRV</sequence>
<evidence type="ECO:0000313" key="1">
    <source>
        <dbReference type="EMBL" id="CAB4645731.1"/>
    </source>
</evidence>
<organism evidence="1">
    <name type="scientific">freshwater metagenome</name>
    <dbReference type="NCBI Taxonomy" id="449393"/>
    <lineage>
        <taxon>unclassified sequences</taxon>
        <taxon>metagenomes</taxon>
        <taxon>ecological metagenomes</taxon>
    </lineage>
</organism>
<accession>A0A6J6K7A7</accession>
<dbReference type="AlphaFoldDB" id="A0A6J6K7A7"/>
<dbReference type="EMBL" id="CAEZWE010000010">
    <property type="protein sequence ID" value="CAB4645731.1"/>
    <property type="molecule type" value="Genomic_DNA"/>
</dbReference>
<proteinExistence type="predicted"/>
<protein>
    <submittedName>
        <fullName evidence="1">Unannotated protein</fullName>
    </submittedName>
</protein>
<name>A0A6J6K7A7_9ZZZZ</name>